<proteinExistence type="predicted"/>
<sequence length="65" mass="7314">MASDMVQLSLVLIISISFDKASYFLLTPSVFLTFCQSLVFHLLLPWCGAIPHPRITRQKMSLSTV</sequence>
<feature type="transmembrane region" description="Helical" evidence="1">
    <location>
        <begin position="31"/>
        <end position="50"/>
    </location>
</feature>
<organism evidence="2">
    <name type="scientific">Arundo donax</name>
    <name type="common">Giant reed</name>
    <name type="synonym">Donax arundinaceus</name>
    <dbReference type="NCBI Taxonomy" id="35708"/>
    <lineage>
        <taxon>Eukaryota</taxon>
        <taxon>Viridiplantae</taxon>
        <taxon>Streptophyta</taxon>
        <taxon>Embryophyta</taxon>
        <taxon>Tracheophyta</taxon>
        <taxon>Spermatophyta</taxon>
        <taxon>Magnoliopsida</taxon>
        <taxon>Liliopsida</taxon>
        <taxon>Poales</taxon>
        <taxon>Poaceae</taxon>
        <taxon>PACMAD clade</taxon>
        <taxon>Arundinoideae</taxon>
        <taxon>Arundineae</taxon>
        <taxon>Arundo</taxon>
    </lineage>
</organism>
<reference evidence="2" key="1">
    <citation type="submission" date="2014-09" db="EMBL/GenBank/DDBJ databases">
        <authorList>
            <person name="Magalhaes I.L.F."/>
            <person name="Oliveira U."/>
            <person name="Santos F.R."/>
            <person name="Vidigal T.H.D.A."/>
            <person name="Brescovit A.D."/>
            <person name="Santos A.J."/>
        </authorList>
    </citation>
    <scope>NUCLEOTIDE SEQUENCE</scope>
    <source>
        <tissue evidence="2">Shoot tissue taken approximately 20 cm above the soil surface</tissue>
    </source>
</reference>
<protein>
    <submittedName>
        <fullName evidence="2">Uncharacterized protein</fullName>
    </submittedName>
</protein>
<keyword evidence="1" id="KW-0812">Transmembrane</keyword>
<dbReference type="AlphaFoldDB" id="A0A0A9DF98"/>
<keyword evidence="1" id="KW-1133">Transmembrane helix</keyword>
<keyword evidence="1" id="KW-0472">Membrane</keyword>
<dbReference type="EMBL" id="GBRH01210636">
    <property type="protein sequence ID" value="JAD87259.1"/>
    <property type="molecule type" value="Transcribed_RNA"/>
</dbReference>
<evidence type="ECO:0000256" key="1">
    <source>
        <dbReference type="SAM" id="Phobius"/>
    </source>
</evidence>
<evidence type="ECO:0000313" key="2">
    <source>
        <dbReference type="EMBL" id="JAD87259.1"/>
    </source>
</evidence>
<name>A0A0A9DF98_ARUDO</name>
<reference evidence="2" key="2">
    <citation type="journal article" date="2015" name="Data Brief">
        <title>Shoot transcriptome of the giant reed, Arundo donax.</title>
        <authorList>
            <person name="Barrero R.A."/>
            <person name="Guerrero F.D."/>
            <person name="Moolhuijzen P."/>
            <person name="Goolsby J.A."/>
            <person name="Tidwell J."/>
            <person name="Bellgard S.E."/>
            <person name="Bellgard M.I."/>
        </authorList>
    </citation>
    <scope>NUCLEOTIDE SEQUENCE</scope>
    <source>
        <tissue evidence="2">Shoot tissue taken approximately 20 cm above the soil surface</tissue>
    </source>
</reference>
<accession>A0A0A9DF98</accession>